<sequence>MKRMLSATQFARLLGDWRSREADYLALAGAVHRLVLDGRVPPGVRLPAEREAALVLGASRTTVTAAYRRLRESGFLTSRQGAGSWTSVPDGHRVATSGLWSPAGEDDVLDLGCAALPAPPQLADAVREAADELPGYSAGSGYTPTGLAPLRAAVAERYTERGLPTTPEQVMITTGAQQAFDLALRLLLSPGETALVEVPTYANALVALAAHRARVAGYGLPGTGWDADELIATLRQIRPRVAYLLPDFHNPTGHLMPATTRERLVAATHPAGTDLVVDETFAELSLTGDPMPPPVAAFDRHARVVTIGGMSKAYWGGLRIGWIRAAGPVIQRLAALRVGADMGSPVLEQLVAGRLIARAAEIIPAQRATLLSRRDALVAALRAECPEWRFTVPTGGMSMWVELDAPVSTALAAAAEQRGVRVAAGPRFGVDGLMERFVRLPYTLTESQLTDVVRRLRQAREDVDAGGPARTQSALDIVA</sequence>
<keyword evidence="8" id="KW-1185">Reference proteome</keyword>
<dbReference type="GO" id="GO:0003700">
    <property type="term" value="F:DNA-binding transcription factor activity"/>
    <property type="evidence" value="ECO:0007669"/>
    <property type="project" value="InterPro"/>
</dbReference>
<accession>A0A8J7GZK8</accession>
<dbReference type="InterPro" id="IPR036388">
    <property type="entry name" value="WH-like_DNA-bd_sf"/>
</dbReference>
<evidence type="ECO:0000256" key="3">
    <source>
        <dbReference type="ARBA" id="ARBA00023015"/>
    </source>
</evidence>
<dbReference type="InterPro" id="IPR000524">
    <property type="entry name" value="Tscrpt_reg_HTH_GntR"/>
</dbReference>
<dbReference type="InterPro" id="IPR036390">
    <property type="entry name" value="WH_DNA-bd_sf"/>
</dbReference>
<dbReference type="CDD" id="cd00609">
    <property type="entry name" value="AAT_like"/>
    <property type="match status" value="1"/>
</dbReference>
<dbReference type="Pfam" id="PF00155">
    <property type="entry name" value="Aminotran_1_2"/>
    <property type="match status" value="1"/>
</dbReference>
<dbReference type="InterPro" id="IPR015422">
    <property type="entry name" value="PyrdxlP-dep_Trfase_small"/>
</dbReference>
<dbReference type="AlphaFoldDB" id="A0A8J7GZK8"/>
<dbReference type="Gene3D" id="3.90.1150.10">
    <property type="entry name" value="Aspartate Aminotransferase, domain 1"/>
    <property type="match status" value="1"/>
</dbReference>
<keyword evidence="3" id="KW-0805">Transcription regulation</keyword>
<dbReference type="GO" id="GO:0030170">
    <property type="term" value="F:pyridoxal phosphate binding"/>
    <property type="evidence" value="ECO:0007669"/>
    <property type="project" value="InterPro"/>
</dbReference>
<evidence type="ECO:0000256" key="5">
    <source>
        <dbReference type="ARBA" id="ARBA00023163"/>
    </source>
</evidence>
<dbReference type="SUPFAM" id="SSF46785">
    <property type="entry name" value="Winged helix' DNA-binding domain"/>
    <property type="match status" value="1"/>
</dbReference>
<dbReference type="SMART" id="SM00345">
    <property type="entry name" value="HTH_GNTR"/>
    <property type="match status" value="1"/>
</dbReference>
<evidence type="ECO:0000256" key="2">
    <source>
        <dbReference type="ARBA" id="ARBA00022898"/>
    </source>
</evidence>
<dbReference type="Gene3D" id="1.10.10.10">
    <property type="entry name" value="Winged helix-like DNA-binding domain superfamily/Winged helix DNA-binding domain"/>
    <property type="match status" value="1"/>
</dbReference>
<comment type="caution">
    <text evidence="7">The sequence shown here is derived from an EMBL/GenBank/DDBJ whole genome shotgun (WGS) entry which is preliminary data.</text>
</comment>
<dbReference type="EMBL" id="JADOUF010000001">
    <property type="protein sequence ID" value="MBG6141346.1"/>
    <property type="molecule type" value="Genomic_DNA"/>
</dbReference>
<dbReference type="InterPro" id="IPR004839">
    <property type="entry name" value="Aminotransferase_I/II_large"/>
</dbReference>
<protein>
    <submittedName>
        <fullName evidence="7">DNA-binding transcriptional MocR family regulator</fullName>
    </submittedName>
</protein>
<organism evidence="7 8">
    <name type="scientific">Longispora fulva</name>
    <dbReference type="NCBI Taxonomy" id="619741"/>
    <lineage>
        <taxon>Bacteria</taxon>
        <taxon>Bacillati</taxon>
        <taxon>Actinomycetota</taxon>
        <taxon>Actinomycetes</taxon>
        <taxon>Micromonosporales</taxon>
        <taxon>Micromonosporaceae</taxon>
        <taxon>Longispora</taxon>
    </lineage>
</organism>
<dbReference type="Gene3D" id="3.40.640.10">
    <property type="entry name" value="Type I PLP-dependent aspartate aminotransferase-like (Major domain)"/>
    <property type="match status" value="1"/>
</dbReference>
<evidence type="ECO:0000256" key="4">
    <source>
        <dbReference type="ARBA" id="ARBA00023125"/>
    </source>
</evidence>
<evidence type="ECO:0000313" key="7">
    <source>
        <dbReference type="EMBL" id="MBG6141346.1"/>
    </source>
</evidence>
<dbReference type="CDD" id="cd07377">
    <property type="entry name" value="WHTH_GntR"/>
    <property type="match status" value="1"/>
</dbReference>
<keyword evidence="4 7" id="KW-0238">DNA-binding</keyword>
<reference evidence="7" key="1">
    <citation type="submission" date="2020-11" db="EMBL/GenBank/DDBJ databases">
        <title>Sequencing the genomes of 1000 actinobacteria strains.</title>
        <authorList>
            <person name="Klenk H.-P."/>
        </authorList>
    </citation>
    <scope>NUCLEOTIDE SEQUENCE</scope>
    <source>
        <strain evidence="7">DSM 45356</strain>
    </source>
</reference>
<dbReference type="InterPro" id="IPR015421">
    <property type="entry name" value="PyrdxlP-dep_Trfase_major"/>
</dbReference>
<comment type="similarity">
    <text evidence="1">In the C-terminal section; belongs to the class-I pyridoxal-phosphate-dependent aminotransferase family.</text>
</comment>
<dbReference type="PANTHER" id="PTHR46577:SF1">
    <property type="entry name" value="HTH-TYPE TRANSCRIPTIONAL REGULATORY PROTEIN GABR"/>
    <property type="match status" value="1"/>
</dbReference>
<dbReference type="Pfam" id="PF00392">
    <property type="entry name" value="GntR"/>
    <property type="match status" value="1"/>
</dbReference>
<evidence type="ECO:0000256" key="1">
    <source>
        <dbReference type="ARBA" id="ARBA00005384"/>
    </source>
</evidence>
<dbReference type="PANTHER" id="PTHR46577">
    <property type="entry name" value="HTH-TYPE TRANSCRIPTIONAL REGULATORY PROTEIN GABR"/>
    <property type="match status" value="1"/>
</dbReference>
<dbReference type="InterPro" id="IPR015424">
    <property type="entry name" value="PyrdxlP-dep_Trfase"/>
</dbReference>
<evidence type="ECO:0000259" key="6">
    <source>
        <dbReference type="PROSITE" id="PS50949"/>
    </source>
</evidence>
<dbReference type="PROSITE" id="PS50949">
    <property type="entry name" value="HTH_GNTR"/>
    <property type="match status" value="1"/>
</dbReference>
<feature type="domain" description="HTH gntR-type" evidence="6">
    <location>
        <begin position="21"/>
        <end position="89"/>
    </location>
</feature>
<keyword evidence="2" id="KW-0663">Pyridoxal phosphate</keyword>
<proteinExistence type="inferred from homology"/>
<dbReference type="PRINTS" id="PR00035">
    <property type="entry name" value="HTHGNTR"/>
</dbReference>
<dbReference type="Proteomes" id="UP000622552">
    <property type="component" value="Unassembled WGS sequence"/>
</dbReference>
<keyword evidence="5" id="KW-0804">Transcription</keyword>
<evidence type="ECO:0000313" key="8">
    <source>
        <dbReference type="Proteomes" id="UP000622552"/>
    </source>
</evidence>
<dbReference type="SUPFAM" id="SSF53383">
    <property type="entry name" value="PLP-dependent transferases"/>
    <property type="match status" value="1"/>
</dbReference>
<dbReference type="GO" id="GO:0003677">
    <property type="term" value="F:DNA binding"/>
    <property type="evidence" value="ECO:0007669"/>
    <property type="project" value="UniProtKB-KW"/>
</dbReference>
<gene>
    <name evidence="7" type="ORF">IW245_007540</name>
</gene>
<name>A0A8J7GZK8_9ACTN</name>
<dbReference type="InterPro" id="IPR051446">
    <property type="entry name" value="HTH_trans_reg/aminotransferase"/>
</dbReference>